<dbReference type="EMBL" id="JBHRSD010000006">
    <property type="protein sequence ID" value="MFC3031627.1"/>
    <property type="molecule type" value="Genomic_DNA"/>
</dbReference>
<comment type="caution">
    <text evidence="2">The sequence shown here is derived from an EMBL/GenBank/DDBJ whole genome shotgun (WGS) entry which is preliminary data.</text>
</comment>
<dbReference type="CDD" id="cd06661">
    <property type="entry name" value="GGCT_like"/>
    <property type="match status" value="1"/>
</dbReference>
<dbReference type="InterPro" id="IPR013024">
    <property type="entry name" value="GGCT-like"/>
</dbReference>
<dbReference type="Gene3D" id="3.10.490.10">
    <property type="entry name" value="Gamma-glutamyl cyclotransferase-like"/>
    <property type="match status" value="1"/>
</dbReference>
<dbReference type="SUPFAM" id="SSF110857">
    <property type="entry name" value="Gamma-glutamyl cyclotransferase-like"/>
    <property type="match status" value="1"/>
</dbReference>
<evidence type="ECO:0000313" key="3">
    <source>
        <dbReference type="Proteomes" id="UP001595453"/>
    </source>
</evidence>
<sequence length="114" mass="12771">MPLLFSYGTLQLPQVQLDTFGRLLTGTPDFLLGYQIQQVEITDEAVLKSSGQRYHPILYRGNESDSVSGTVFEITQKELEQADGYEVGDYQRVEAPLQSGNHCWVYVAADINTP</sequence>
<keyword evidence="2" id="KW-0012">Acyltransferase</keyword>
<feature type="domain" description="Gamma-glutamylcyclotransferase AIG2-like" evidence="1">
    <location>
        <begin position="4"/>
        <end position="110"/>
    </location>
</feature>
<keyword evidence="3" id="KW-1185">Reference proteome</keyword>
<dbReference type="RefSeq" id="WP_377121041.1">
    <property type="nucleotide sequence ID" value="NZ_JBHRSD010000006.1"/>
</dbReference>
<keyword evidence="2" id="KW-0808">Transferase</keyword>
<protein>
    <submittedName>
        <fullName evidence="2">Gamma-glutamylcyclotransferase family protein</fullName>
        <ecNumber evidence="2">2.3.2.-</ecNumber>
    </submittedName>
</protein>
<name>A0ABV7CGA1_9GAMM</name>
<proteinExistence type="predicted"/>
<organism evidence="2 3">
    <name type="scientific">Pseudoalteromonas fenneropenaei</name>
    <dbReference type="NCBI Taxonomy" id="1737459"/>
    <lineage>
        <taxon>Bacteria</taxon>
        <taxon>Pseudomonadati</taxon>
        <taxon>Pseudomonadota</taxon>
        <taxon>Gammaproteobacteria</taxon>
        <taxon>Alteromonadales</taxon>
        <taxon>Pseudoalteromonadaceae</taxon>
        <taxon>Pseudoalteromonas</taxon>
    </lineage>
</organism>
<gene>
    <name evidence="2" type="ORF">ACFOEE_03695</name>
</gene>
<reference evidence="3" key="1">
    <citation type="journal article" date="2019" name="Int. J. Syst. Evol. Microbiol.">
        <title>The Global Catalogue of Microorganisms (GCM) 10K type strain sequencing project: providing services to taxonomists for standard genome sequencing and annotation.</title>
        <authorList>
            <consortium name="The Broad Institute Genomics Platform"/>
            <consortium name="The Broad Institute Genome Sequencing Center for Infectious Disease"/>
            <person name="Wu L."/>
            <person name="Ma J."/>
        </authorList>
    </citation>
    <scope>NUCLEOTIDE SEQUENCE [LARGE SCALE GENOMIC DNA]</scope>
    <source>
        <strain evidence="3">KCTC 42730</strain>
    </source>
</reference>
<dbReference type="InterPro" id="IPR036568">
    <property type="entry name" value="GGCT-like_sf"/>
</dbReference>
<dbReference type="InterPro" id="IPR009288">
    <property type="entry name" value="AIG2-like_dom"/>
</dbReference>
<accession>A0ABV7CGA1</accession>
<evidence type="ECO:0000259" key="1">
    <source>
        <dbReference type="Pfam" id="PF06094"/>
    </source>
</evidence>
<dbReference type="EC" id="2.3.2.-" evidence="2"/>
<dbReference type="Proteomes" id="UP001595453">
    <property type="component" value="Unassembled WGS sequence"/>
</dbReference>
<dbReference type="Pfam" id="PF06094">
    <property type="entry name" value="GGACT"/>
    <property type="match status" value="1"/>
</dbReference>
<dbReference type="GO" id="GO:0016746">
    <property type="term" value="F:acyltransferase activity"/>
    <property type="evidence" value="ECO:0007669"/>
    <property type="project" value="UniProtKB-KW"/>
</dbReference>
<evidence type="ECO:0000313" key="2">
    <source>
        <dbReference type="EMBL" id="MFC3031627.1"/>
    </source>
</evidence>